<evidence type="ECO:0000313" key="4">
    <source>
        <dbReference type="Proteomes" id="UP000199045"/>
    </source>
</evidence>
<dbReference type="Pfam" id="PF18962">
    <property type="entry name" value="Por_Secre_tail"/>
    <property type="match status" value="1"/>
</dbReference>
<dbReference type="OrthoDB" id="5482808at2"/>
<dbReference type="STRING" id="104663.SAMN04488121_102860"/>
<organism evidence="3 4">
    <name type="scientific">Chitinophaga filiformis</name>
    <name type="common">Myxococcus filiformis</name>
    <name type="synonym">Flexibacter filiformis</name>
    <dbReference type="NCBI Taxonomy" id="104663"/>
    <lineage>
        <taxon>Bacteria</taxon>
        <taxon>Pseudomonadati</taxon>
        <taxon>Bacteroidota</taxon>
        <taxon>Chitinophagia</taxon>
        <taxon>Chitinophagales</taxon>
        <taxon>Chitinophagaceae</taxon>
        <taxon>Chitinophaga</taxon>
    </lineage>
</organism>
<accession>A0A1G7NML6</accession>
<name>A0A1G7NML6_CHIFI</name>
<dbReference type="NCBIfam" id="TIGR04183">
    <property type="entry name" value="Por_Secre_tail"/>
    <property type="match status" value="1"/>
</dbReference>
<feature type="chain" id="PRO_5011735501" evidence="1">
    <location>
        <begin position="25"/>
        <end position="486"/>
    </location>
</feature>
<gene>
    <name evidence="3" type="ORF">SAMN04488121_102860</name>
</gene>
<sequence length="486" mass="51386">MKPIVRYSFLILLALGIFQSSLRAQSISGPTTVCGGVKYRYTFSGTNCGVSKWEVIGATIGTWGSTFVDITFPKGTSERSFKIFADYTCTLTGLGTTTLDVVAIGQHDPFIRGVIDVPCTFQGARTFQMPQPQADQNITWANNAGWPVAAGPSGPGNSSISYNINNANPGTVTAFTYNNACSAYPQNTDMFSVTRSNPLAALTFTATSPTGICSTSPATVAVNPISPAPVAYQWYTVPANVLKINGGSYSSASAPLSTTTPSVTVTAFSSTLNGVAATLYVSAIYASGCNTPVASRELKVANAAPASPTLTSTLISGPDEPSEYQFTATAVSDATYNWYVSSTLTETSSSNTYRRYFPCRTSATVYCTITNQCGTSGPSNSVTRTGGCRDRESVSNFTISPNPAKGILSISADQPQTNKTSKLTTSTQEIREVRIIAQNGNIIKVAKFGSGTHKATMDLSGILPGSYILHIFTGKQWEAKQVVILE</sequence>
<feature type="domain" description="Secretion system C-terminal sorting" evidence="2">
    <location>
        <begin position="399"/>
        <end position="484"/>
    </location>
</feature>
<evidence type="ECO:0000259" key="2">
    <source>
        <dbReference type="Pfam" id="PF18962"/>
    </source>
</evidence>
<dbReference type="RefSeq" id="WP_089831559.1">
    <property type="nucleotide sequence ID" value="NZ_FNBN01000002.1"/>
</dbReference>
<evidence type="ECO:0000256" key="1">
    <source>
        <dbReference type="SAM" id="SignalP"/>
    </source>
</evidence>
<dbReference type="InterPro" id="IPR026444">
    <property type="entry name" value="Secre_tail"/>
</dbReference>
<protein>
    <submittedName>
        <fullName evidence="3">Por secretion system C-terminal sorting domain-containing protein</fullName>
    </submittedName>
</protein>
<feature type="signal peptide" evidence="1">
    <location>
        <begin position="1"/>
        <end position="24"/>
    </location>
</feature>
<evidence type="ECO:0000313" key="3">
    <source>
        <dbReference type="EMBL" id="SDF75181.1"/>
    </source>
</evidence>
<reference evidence="3 4" key="1">
    <citation type="submission" date="2016-10" db="EMBL/GenBank/DDBJ databases">
        <authorList>
            <person name="de Groot N.N."/>
        </authorList>
    </citation>
    <scope>NUCLEOTIDE SEQUENCE [LARGE SCALE GENOMIC DNA]</scope>
    <source>
        <strain evidence="3 4">DSM 527</strain>
    </source>
</reference>
<dbReference type="AlphaFoldDB" id="A0A1G7NML6"/>
<dbReference type="Proteomes" id="UP000199045">
    <property type="component" value="Unassembled WGS sequence"/>
</dbReference>
<proteinExistence type="predicted"/>
<keyword evidence="1" id="KW-0732">Signal</keyword>
<dbReference type="EMBL" id="FNBN01000002">
    <property type="protein sequence ID" value="SDF75181.1"/>
    <property type="molecule type" value="Genomic_DNA"/>
</dbReference>